<name>A0A3Q2ZT32_KRYMA</name>
<reference evidence="1" key="2">
    <citation type="submission" date="2025-09" db="UniProtKB">
        <authorList>
            <consortium name="Ensembl"/>
        </authorList>
    </citation>
    <scope>IDENTIFICATION</scope>
</reference>
<dbReference type="AlphaFoldDB" id="A0A3Q2ZT32"/>
<accession>A0A3Q2ZT32</accession>
<keyword evidence="2" id="KW-1185">Reference proteome</keyword>
<evidence type="ECO:0008006" key="3">
    <source>
        <dbReference type="Google" id="ProtNLM"/>
    </source>
</evidence>
<protein>
    <recommendedName>
        <fullName evidence="3">tRNA:m(4)X modification enzyme TRM13</fullName>
    </recommendedName>
</protein>
<dbReference type="Proteomes" id="UP000264800">
    <property type="component" value="Unplaced"/>
</dbReference>
<reference evidence="1" key="1">
    <citation type="submission" date="2025-08" db="UniProtKB">
        <authorList>
            <consortium name="Ensembl"/>
        </authorList>
    </citation>
    <scope>IDENTIFICATION</scope>
</reference>
<proteinExistence type="predicted"/>
<dbReference type="OMA" id="CITFSKK"/>
<dbReference type="Ensembl" id="ENSKMAT00000007158.1">
    <property type="protein sequence ID" value="ENSKMAP00000007043.1"/>
    <property type="gene ID" value="ENSKMAG00000005312.1"/>
</dbReference>
<evidence type="ECO:0000313" key="1">
    <source>
        <dbReference type="Ensembl" id="ENSKMAP00000007043.1"/>
    </source>
</evidence>
<dbReference type="STRING" id="37003.ENSKMAP00000007043"/>
<organism evidence="1 2">
    <name type="scientific">Kryptolebias marmoratus</name>
    <name type="common">Mangrove killifish</name>
    <name type="synonym">Rivulus marmoratus</name>
    <dbReference type="NCBI Taxonomy" id="37003"/>
    <lineage>
        <taxon>Eukaryota</taxon>
        <taxon>Metazoa</taxon>
        <taxon>Chordata</taxon>
        <taxon>Craniata</taxon>
        <taxon>Vertebrata</taxon>
        <taxon>Euteleostomi</taxon>
        <taxon>Actinopterygii</taxon>
        <taxon>Neopterygii</taxon>
        <taxon>Teleostei</taxon>
        <taxon>Neoteleostei</taxon>
        <taxon>Acanthomorphata</taxon>
        <taxon>Ovalentaria</taxon>
        <taxon>Atherinomorphae</taxon>
        <taxon>Cyprinodontiformes</taxon>
        <taxon>Rivulidae</taxon>
        <taxon>Kryptolebias</taxon>
    </lineage>
</organism>
<sequence length="112" mass="12772">MIVGKGKRFCGEHATMVSSRTRGQSTVTEDKLEKHLKKCNSRDRPRVYFVENINAGPADGDEKLPQDSSLSWDMEDKILSHFVLNDELTNPKNGDSAHKHLKQQVRSVKFYI</sequence>
<evidence type="ECO:0000313" key="2">
    <source>
        <dbReference type="Proteomes" id="UP000264800"/>
    </source>
</evidence>